<name>A0AA89C8Q4_PINIB</name>
<sequence>MTSGRGNRQYGGVDCLFVSCLSKALVTTHNPPCLLFGRILLLRLPVLRSSEDAGKRVARQKGVGMKEPLIDTEGYPRADIDVYTVRHARHKISCLQNDHKDVMKEIEEELYKIHAEARQKKAESMEEDDGQSAGTSGKEELLPFATVDRVDDRSPASNAGLEAGDEILSFGSVTCNNFQNMSNIASVVQHSKDKPLNVKVRRKGKDFNVSLTPQTWNGRELLGYGIIHLNLN</sequence>
<dbReference type="Gene3D" id="2.30.42.10">
    <property type="match status" value="1"/>
</dbReference>
<dbReference type="FunFam" id="2.30.42.10:FF:000107">
    <property type="entry name" value="26S proteasome non-ATPase regulatory subunit 9"/>
    <property type="match status" value="1"/>
</dbReference>
<dbReference type="Pfam" id="PF18265">
    <property type="entry name" value="Nas2_N"/>
    <property type="match status" value="1"/>
</dbReference>
<dbReference type="PANTHER" id="PTHR12651">
    <property type="entry name" value="26S PROTEASOME NON-ATPASE REGULATORY SUBUNIT 9"/>
    <property type="match status" value="1"/>
</dbReference>
<dbReference type="GO" id="GO:0005634">
    <property type="term" value="C:nucleus"/>
    <property type="evidence" value="ECO:0007669"/>
    <property type="project" value="TreeGrafter"/>
</dbReference>
<evidence type="ECO:0000313" key="8">
    <source>
        <dbReference type="Proteomes" id="UP001186944"/>
    </source>
</evidence>
<evidence type="ECO:0000313" key="7">
    <source>
        <dbReference type="EMBL" id="KAK3105800.1"/>
    </source>
</evidence>
<evidence type="ECO:0000256" key="1">
    <source>
        <dbReference type="ARBA" id="ARBA00005256"/>
    </source>
</evidence>
<evidence type="ECO:0000256" key="3">
    <source>
        <dbReference type="ARBA" id="ARBA00023186"/>
    </source>
</evidence>
<dbReference type="InterPro" id="IPR036034">
    <property type="entry name" value="PDZ_sf"/>
</dbReference>
<dbReference type="InterPro" id="IPR041489">
    <property type="entry name" value="PDZ_6"/>
</dbReference>
<feature type="region of interest" description="Disordered" evidence="5">
    <location>
        <begin position="118"/>
        <end position="158"/>
    </location>
</feature>
<dbReference type="AlphaFoldDB" id="A0AA89C8Q4"/>
<dbReference type="SMART" id="SM00228">
    <property type="entry name" value="PDZ"/>
    <property type="match status" value="1"/>
</dbReference>
<protein>
    <recommendedName>
        <fullName evidence="2">26S proteasome non-ATPase regulatory subunit 9</fullName>
    </recommendedName>
    <alternativeName>
        <fullName evidence="4">26S proteasome regulatory subunit p27</fullName>
    </alternativeName>
</protein>
<evidence type="ECO:0000256" key="5">
    <source>
        <dbReference type="SAM" id="MobiDB-lite"/>
    </source>
</evidence>
<feature type="domain" description="PDZ" evidence="6">
    <location>
        <begin position="131"/>
        <end position="204"/>
    </location>
</feature>
<evidence type="ECO:0000259" key="6">
    <source>
        <dbReference type="SMART" id="SM00228"/>
    </source>
</evidence>
<keyword evidence="3" id="KW-0143">Chaperone</keyword>
<dbReference type="InterPro" id="IPR001478">
    <property type="entry name" value="PDZ"/>
</dbReference>
<comment type="caution">
    <text evidence="7">The sequence shown here is derived from an EMBL/GenBank/DDBJ whole genome shotgun (WGS) entry which is preliminary data.</text>
</comment>
<comment type="similarity">
    <text evidence="1">Belongs to the proteasome subunit p27 family.</text>
</comment>
<dbReference type="InterPro" id="IPR040815">
    <property type="entry name" value="Nas2_N"/>
</dbReference>
<dbReference type="EMBL" id="VSWD01000003">
    <property type="protein sequence ID" value="KAK3105800.1"/>
    <property type="molecule type" value="Genomic_DNA"/>
</dbReference>
<organism evidence="7 8">
    <name type="scientific">Pinctada imbricata</name>
    <name type="common">Atlantic pearl-oyster</name>
    <name type="synonym">Pinctada martensii</name>
    <dbReference type="NCBI Taxonomy" id="66713"/>
    <lineage>
        <taxon>Eukaryota</taxon>
        <taxon>Metazoa</taxon>
        <taxon>Spiralia</taxon>
        <taxon>Lophotrochozoa</taxon>
        <taxon>Mollusca</taxon>
        <taxon>Bivalvia</taxon>
        <taxon>Autobranchia</taxon>
        <taxon>Pteriomorphia</taxon>
        <taxon>Pterioida</taxon>
        <taxon>Pterioidea</taxon>
        <taxon>Pteriidae</taxon>
        <taxon>Pinctada</taxon>
    </lineage>
</organism>
<dbReference type="PANTHER" id="PTHR12651:SF1">
    <property type="entry name" value="26S PROTEASOME NON-ATPASE REGULATORY SUBUNIT 9"/>
    <property type="match status" value="1"/>
</dbReference>
<dbReference type="Gene3D" id="6.10.140.1710">
    <property type="match status" value="1"/>
</dbReference>
<accession>A0AA89C8Q4</accession>
<reference evidence="7" key="1">
    <citation type="submission" date="2019-08" db="EMBL/GenBank/DDBJ databases">
        <title>The improved chromosome-level genome for the pearl oyster Pinctada fucata martensii using PacBio sequencing and Hi-C.</title>
        <authorList>
            <person name="Zheng Z."/>
        </authorList>
    </citation>
    <scope>NUCLEOTIDE SEQUENCE</scope>
    <source>
        <strain evidence="7">ZZ-2019</strain>
        <tissue evidence="7">Adductor muscle</tissue>
    </source>
</reference>
<dbReference type="GO" id="GO:0005737">
    <property type="term" value="C:cytoplasm"/>
    <property type="evidence" value="ECO:0007669"/>
    <property type="project" value="TreeGrafter"/>
</dbReference>
<dbReference type="Proteomes" id="UP001186944">
    <property type="component" value="Unassembled WGS sequence"/>
</dbReference>
<proteinExistence type="inferred from homology"/>
<dbReference type="InterPro" id="IPR035269">
    <property type="entry name" value="PSMD9"/>
</dbReference>
<dbReference type="Pfam" id="PF17820">
    <property type="entry name" value="PDZ_6"/>
    <property type="match status" value="1"/>
</dbReference>
<evidence type="ECO:0000256" key="4">
    <source>
        <dbReference type="ARBA" id="ARBA00030007"/>
    </source>
</evidence>
<dbReference type="GO" id="GO:0070682">
    <property type="term" value="P:proteasome regulatory particle assembly"/>
    <property type="evidence" value="ECO:0007669"/>
    <property type="project" value="InterPro"/>
</dbReference>
<dbReference type="SUPFAM" id="SSF50156">
    <property type="entry name" value="PDZ domain-like"/>
    <property type="match status" value="1"/>
</dbReference>
<keyword evidence="8" id="KW-1185">Reference proteome</keyword>
<gene>
    <name evidence="7" type="ORF">FSP39_006016</name>
</gene>
<evidence type="ECO:0000256" key="2">
    <source>
        <dbReference type="ARBA" id="ARBA00014937"/>
    </source>
</evidence>